<sequence>MSLKLPYLISDNMVLQRNKSVKIWGWAEPGETVTVNFLGKSYMARATDEGRWEVTLPPLNAGGPYFMEIKCAHLTIAIKDILIGDVWICSGQSNMVLPMERVIDLYSEELEDCNIPFIRQFTVPDRYYFKGPLEELEGGCWEALSKETLLKFSAVGYFFAKALYKKYNVPIGLIKACVGGTPIEAWMSRETVDQFLENPEELEKLKDDSYIESVKKEQEAKIKAWFDHLESSDIGLKNQPLPFFDENCSPSDWKIVNIPATWKEMGLNSTIGVVWFRKEVDIPSCMAGKPAKLYLGTIVDSDFTYVNGKLIGSTSYRYPPRKYNIPAGLLKEGKNTIVVRVISNDGNGEFVKGKEYKLFTEDCMQDLKGEWLCKVGAHAKEPLPPQTFWQYKPTGLFNGMIAPLLNYSIKGVIWYQGESNTDRPEGYCKKFCALVEDLRKKWGDDQLPFLYVQLANFMEAKPQPCDSNWARLREEQRRALLFLDNVGMAVAIDVGEWNDLHPSNKKDVGERLALLARKIAYGEKDLVASGPLYKSMKIEGNKAVLEFSEVGSGLVAKGGGMLKHFAIAGKDKKFVWANAVIEGDKVVVWHHSIQNPVYVRYAWADNPEGANLYNKEGLPASPFTTEDEI</sequence>
<feature type="domain" description="Sialate O-acetylesterase" evidence="2">
    <location>
        <begin position="85"/>
        <end position="190"/>
    </location>
</feature>
<dbReference type="InterPro" id="IPR013783">
    <property type="entry name" value="Ig-like_fold"/>
</dbReference>
<evidence type="ECO:0000259" key="2">
    <source>
        <dbReference type="Pfam" id="PF03629"/>
    </source>
</evidence>
<protein>
    <submittedName>
        <fullName evidence="3">Sialate O-acetylesterase</fullName>
    </submittedName>
</protein>
<dbReference type="InterPro" id="IPR005181">
    <property type="entry name" value="SASA"/>
</dbReference>
<dbReference type="Gene3D" id="2.60.120.260">
    <property type="entry name" value="Galactose-binding domain-like"/>
    <property type="match status" value="1"/>
</dbReference>
<dbReference type="EMBL" id="CP139957">
    <property type="protein sequence ID" value="WPX08801.1"/>
    <property type="molecule type" value="Genomic_DNA"/>
</dbReference>
<dbReference type="Proteomes" id="UP001322744">
    <property type="component" value="Chromosome"/>
</dbReference>
<dbReference type="InterPro" id="IPR008979">
    <property type="entry name" value="Galactose-bd-like_sf"/>
</dbReference>
<dbReference type="Gene3D" id="2.60.40.10">
    <property type="entry name" value="Immunoglobulins"/>
    <property type="match status" value="1"/>
</dbReference>
<evidence type="ECO:0000313" key="4">
    <source>
        <dbReference type="Proteomes" id="UP001322744"/>
    </source>
</evidence>
<dbReference type="Pfam" id="PF03629">
    <property type="entry name" value="SASA"/>
    <property type="match status" value="2"/>
</dbReference>
<dbReference type="PANTHER" id="PTHR22901">
    <property type="entry name" value="SIALATE O-ACETYLESTERASE"/>
    <property type="match status" value="1"/>
</dbReference>
<dbReference type="RefSeq" id="WP_045173345.1">
    <property type="nucleotide sequence ID" value="NZ_CP139957.1"/>
</dbReference>
<keyword evidence="4" id="KW-1185">Reference proteome</keyword>
<dbReference type="InterPro" id="IPR036514">
    <property type="entry name" value="SGNH_hydro_sf"/>
</dbReference>
<name>A0ABZ0TZB9_9FIRM</name>
<gene>
    <name evidence="3" type="ORF">SOJ16_002711</name>
</gene>
<proteinExistence type="predicted"/>
<organism evidence="3 4">
    <name type="scientific">Anaerocellum danielii</name>
    <dbReference type="NCBI Taxonomy" id="1387557"/>
    <lineage>
        <taxon>Bacteria</taxon>
        <taxon>Bacillati</taxon>
        <taxon>Bacillota</taxon>
        <taxon>Bacillota incertae sedis</taxon>
        <taxon>Caldicellulosiruptorales</taxon>
        <taxon>Caldicellulosiruptoraceae</taxon>
        <taxon>Anaerocellum</taxon>
    </lineage>
</organism>
<reference evidence="3 4" key="1">
    <citation type="submission" date="2023-12" db="EMBL/GenBank/DDBJ databases">
        <authorList>
            <person name="Manesh M.J.H."/>
            <person name="Bing R.G."/>
            <person name="Willard D.J."/>
            <person name="Kelly R.M."/>
        </authorList>
    </citation>
    <scope>NUCLEOTIDE SEQUENCE [LARGE SCALE GENOMIC DNA]</scope>
    <source>
        <strain evidence="3 4">DSM 8977</strain>
    </source>
</reference>
<dbReference type="PANTHER" id="PTHR22901:SF0">
    <property type="entry name" value="SIALATE O-ACETYLESTERASE"/>
    <property type="match status" value="1"/>
</dbReference>
<dbReference type="SUPFAM" id="SSF52266">
    <property type="entry name" value="SGNH hydrolase"/>
    <property type="match status" value="1"/>
</dbReference>
<accession>A0ABZ0TZB9</accession>
<dbReference type="InterPro" id="IPR039329">
    <property type="entry name" value="SIAE"/>
</dbReference>
<dbReference type="Gene3D" id="3.40.50.1110">
    <property type="entry name" value="SGNH hydrolase"/>
    <property type="match status" value="2"/>
</dbReference>
<keyword evidence="1" id="KW-0378">Hydrolase</keyword>
<evidence type="ECO:0000313" key="3">
    <source>
        <dbReference type="EMBL" id="WPX08801.1"/>
    </source>
</evidence>
<evidence type="ECO:0000256" key="1">
    <source>
        <dbReference type="ARBA" id="ARBA00022801"/>
    </source>
</evidence>
<dbReference type="SUPFAM" id="SSF49785">
    <property type="entry name" value="Galactose-binding domain-like"/>
    <property type="match status" value="1"/>
</dbReference>
<feature type="domain" description="Sialate O-acetylesterase" evidence="2">
    <location>
        <begin position="396"/>
        <end position="513"/>
    </location>
</feature>